<comment type="subcellular location">
    <subcellularLocation>
        <location evidence="1">Cell inner membrane</location>
        <topology evidence="1">Multi-pass membrane protein</topology>
    </subcellularLocation>
    <subcellularLocation>
        <location evidence="6">Cell membrane</location>
        <topology evidence="6">Multi-pass membrane protein</topology>
    </subcellularLocation>
</comment>
<feature type="transmembrane region" description="Helical" evidence="6">
    <location>
        <begin position="181"/>
        <end position="198"/>
    </location>
</feature>
<keyword evidence="2 6" id="KW-1003">Cell membrane</keyword>
<evidence type="ECO:0000256" key="1">
    <source>
        <dbReference type="ARBA" id="ARBA00004429"/>
    </source>
</evidence>
<keyword evidence="8" id="KW-1185">Reference proteome</keyword>
<evidence type="ECO:0000256" key="4">
    <source>
        <dbReference type="ARBA" id="ARBA00022989"/>
    </source>
</evidence>
<keyword evidence="6" id="KW-0813">Transport</keyword>
<dbReference type="PANTHER" id="PTHR30341">
    <property type="entry name" value="SODIUM ION/PROTON ANTIPORTER NHAA-RELATED"/>
    <property type="match status" value="1"/>
</dbReference>
<feature type="transmembrane region" description="Helical" evidence="6">
    <location>
        <begin position="300"/>
        <end position="322"/>
    </location>
</feature>
<keyword evidence="6" id="KW-0406">Ion transport</keyword>
<dbReference type="GO" id="GO:0005886">
    <property type="term" value="C:plasma membrane"/>
    <property type="evidence" value="ECO:0007669"/>
    <property type="project" value="UniProtKB-SubCell"/>
</dbReference>
<accession>N1MXD9</accession>
<dbReference type="RefSeq" id="WP_006966737.1">
    <property type="nucleotide sequence ID" value="NZ_CAVK010000240.1"/>
</dbReference>
<keyword evidence="4 6" id="KW-1133">Transmembrane helix</keyword>
<feature type="transmembrane region" description="Helical" evidence="6">
    <location>
        <begin position="334"/>
        <end position="356"/>
    </location>
</feature>
<feature type="transmembrane region" description="Helical" evidence="6">
    <location>
        <begin position="368"/>
        <end position="388"/>
    </location>
</feature>
<dbReference type="NCBIfam" id="TIGR00773">
    <property type="entry name" value="NhaA"/>
    <property type="match status" value="1"/>
</dbReference>
<comment type="similarity">
    <text evidence="6">Belongs to the NhaA Na(+)/H(+) (TC 2.A.33) antiporter family.</text>
</comment>
<dbReference type="Pfam" id="PF06965">
    <property type="entry name" value="Na_H_antiport_1"/>
    <property type="match status" value="1"/>
</dbReference>
<feature type="transmembrane region" description="Helical" evidence="6">
    <location>
        <begin position="210"/>
        <end position="238"/>
    </location>
</feature>
<dbReference type="Proteomes" id="UP000013201">
    <property type="component" value="Unassembled WGS sequence"/>
</dbReference>
<sequence>MSTIEFIRRPSSMMRAFLQTEAAGGIILMAAAAAAMIVANSPFSLDYRETLHLKLGGLSLLHWINDGLMALFFLIVGLEIKREVVDGQLSRWSDRILPGVAAAAGVALPALIYVSLNQSDPAGLRGWAIPAATDIAFALGILALLGSRVPTSLKIFLTAVAIIDDLIAVLIIAIFYTAQLYLLPLAGAGIGLVVLALCNRRGVTALWPYLLVGIAVWLCVLQSGIHATLAGVAVALTIPMTRTPAAPDDTQSPLARLEHGLHPWVAYAIVPIFGFANAGVPLAGFTVADALSPVPLGVALGLFIGKQVGIFSTVWLLARLGWSQRPRDANWYQVYGIALLCGIGFTMSLFIGSLAFGEGSHQNDAAKLGVLAGSIASAIIGFIVLRIAPSTTAFRP</sequence>
<reference evidence="8" key="2">
    <citation type="submission" date="2013-04" db="EMBL/GenBank/DDBJ databases">
        <title>Bisphenol A degrading Sphingobium sp. strain BiD32.</title>
        <authorList>
            <person name="Nielsen J.L."/>
            <person name="Zhou N.A."/>
            <person name="Kjeldal H."/>
        </authorList>
    </citation>
    <scope>NUCLEOTIDE SEQUENCE [LARGE SCALE GENOMIC DNA]</scope>
    <source>
        <strain evidence="8">BiD32</strain>
    </source>
</reference>
<keyword evidence="6" id="KW-0739">Sodium transport</keyword>
<feature type="transmembrane region" description="Helical" evidence="6">
    <location>
        <begin position="264"/>
        <end position="288"/>
    </location>
</feature>
<feature type="transmembrane region" description="Helical" evidence="6">
    <location>
        <begin position="153"/>
        <end position="175"/>
    </location>
</feature>
<feature type="transmembrane region" description="Helical" evidence="6">
    <location>
        <begin position="96"/>
        <end position="115"/>
    </location>
</feature>
<dbReference type="AlphaFoldDB" id="N1MXD9"/>
<evidence type="ECO:0000256" key="2">
    <source>
        <dbReference type="ARBA" id="ARBA00022475"/>
    </source>
</evidence>
<dbReference type="OrthoDB" id="9808135at2"/>
<evidence type="ECO:0000313" key="7">
    <source>
        <dbReference type="EMBL" id="CCW19953.1"/>
    </source>
</evidence>
<comment type="catalytic activity">
    <reaction evidence="6">
        <text>Na(+)(in) + 2 H(+)(out) = Na(+)(out) + 2 H(+)(in)</text>
        <dbReference type="Rhea" id="RHEA:29251"/>
        <dbReference type="ChEBI" id="CHEBI:15378"/>
        <dbReference type="ChEBI" id="CHEBI:29101"/>
    </reaction>
</comment>
<evidence type="ECO:0000256" key="6">
    <source>
        <dbReference type="HAMAP-Rule" id="MF_01844"/>
    </source>
</evidence>
<dbReference type="HAMAP" id="MF_01844">
    <property type="entry name" value="NhaA"/>
    <property type="match status" value="1"/>
</dbReference>
<evidence type="ECO:0000256" key="5">
    <source>
        <dbReference type="ARBA" id="ARBA00023136"/>
    </source>
</evidence>
<dbReference type="Gene3D" id="1.20.1530.10">
    <property type="entry name" value="Na+/H+ antiporter like domain"/>
    <property type="match status" value="1"/>
</dbReference>
<dbReference type="GO" id="GO:0015385">
    <property type="term" value="F:sodium:proton antiporter activity"/>
    <property type="evidence" value="ECO:0007669"/>
    <property type="project" value="UniProtKB-UniRule"/>
</dbReference>
<name>N1MXD9_9SPHN</name>
<keyword evidence="6" id="KW-0050">Antiport</keyword>
<organism evidence="7 8">
    <name type="scientific">Sphingobium indicum BiD32</name>
    <dbReference type="NCBI Taxonomy" id="1301087"/>
    <lineage>
        <taxon>Bacteria</taxon>
        <taxon>Pseudomonadati</taxon>
        <taxon>Pseudomonadota</taxon>
        <taxon>Alphaproteobacteria</taxon>
        <taxon>Sphingomonadales</taxon>
        <taxon>Sphingomonadaceae</taxon>
        <taxon>Sphingobium</taxon>
    </lineage>
</organism>
<keyword evidence="5 6" id="KW-0472">Membrane</keyword>
<dbReference type="InterPro" id="IPR023171">
    <property type="entry name" value="Na/H_antiporter_dom_sf"/>
</dbReference>
<dbReference type="InterPro" id="IPR004670">
    <property type="entry name" value="NhaA"/>
</dbReference>
<dbReference type="EMBL" id="CAVK010000240">
    <property type="protein sequence ID" value="CCW19953.1"/>
    <property type="molecule type" value="Genomic_DNA"/>
</dbReference>
<comment type="function">
    <text evidence="6">Na(+)/H(+) antiporter that extrudes sodium in exchange for external protons.</text>
</comment>
<keyword evidence="3 6" id="KW-0812">Transmembrane</keyword>
<feature type="transmembrane region" description="Helical" evidence="6">
    <location>
        <begin position="127"/>
        <end position="146"/>
    </location>
</feature>
<comment type="caution">
    <text evidence="7">The sequence shown here is derived from an EMBL/GenBank/DDBJ whole genome shotgun (WGS) entry which is preliminary data.</text>
</comment>
<proteinExistence type="inferred from homology"/>
<gene>
    <name evidence="6" type="primary">nhaA</name>
    <name evidence="7" type="ORF">EBBID32_43240</name>
</gene>
<dbReference type="NCBIfam" id="NF007112">
    <property type="entry name" value="PRK09561.1"/>
    <property type="match status" value="1"/>
</dbReference>
<protein>
    <recommendedName>
        <fullName evidence="6">Na(+)/H(+) antiporter NhaA</fullName>
    </recommendedName>
    <alternativeName>
        <fullName evidence="6">Sodium/proton antiporter NhaA</fullName>
    </alternativeName>
</protein>
<evidence type="ECO:0000313" key="8">
    <source>
        <dbReference type="Proteomes" id="UP000013201"/>
    </source>
</evidence>
<feature type="transmembrane region" description="Helical" evidence="6">
    <location>
        <begin position="21"/>
        <end position="43"/>
    </location>
</feature>
<dbReference type="NCBIfam" id="NF007111">
    <property type="entry name" value="PRK09560.1"/>
    <property type="match status" value="1"/>
</dbReference>
<keyword evidence="6" id="KW-0915">Sodium</keyword>
<feature type="transmembrane region" description="Helical" evidence="6">
    <location>
        <begin position="55"/>
        <end position="76"/>
    </location>
</feature>
<evidence type="ECO:0000256" key="3">
    <source>
        <dbReference type="ARBA" id="ARBA00022692"/>
    </source>
</evidence>
<reference evidence="7 8" key="1">
    <citation type="submission" date="2013-03" db="EMBL/GenBank/DDBJ databases">
        <authorList>
            <person name="Le V."/>
        </authorList>
    </citation>
    <scope>NUCLEOTIDE SEQUENCE [LARGE SCALE GENOMIC DNA]</scope>
    <source>
        <strain evidence="7 8">BiD32</strain>
    </source>
</reference>
<dbReference type="GO" id="GO:0006885">
    <property type="term" value="P:regulation of pH"/>
    <property type="evidence" value="ECO:0007669"/>
    <property type="project" value="UniProtKB-UniRule"/>
</dbReference>
<dbReference type="PANTHER" id="PTHR30341:SF0">
    <property type="entry name" value="NA(+)_H(+) ANTIPORTER NHAA"/>
    <property type="match status" value="1"/>
</dbReference>